<dbReference type="PANTHER" id="PTHR44157:SF1">
    <property type="entry name" value="DNAJ HOMOLOG SUBFAMILY C MEMBER 11"/>
    <property type="match status" value="1"/>
</dbReference>
<dbReference type="EMBL" id="JAZDUA010000294">
    <property type="protein sequence ID" value="KAK7861898.1"/>
    <property type="molecule type" value="Genomic_DNA"/>
</dbReference>
<dbReference type="Gene3D" id="1.10.287.110">
    <property type="entry name" value="DnaJ domain"/>
    <property type="match status" value="1"/>
</dbReference>
<dbReference type="InterPro" id="IPR024586">
    <property type="entry name" value="DnaJ-like_C11_C"/>
</dbReference>
<dbReference type="InterPro" id="IPR001623">
    <property type="entry name" value="DnaJ_domain"/>
</dbReference>
<evidence type="ECO:0000313" key="4">
    <source>
        <dbReference type="EMBL" id="KAK7861898.1"/>
    </source>
</evidence>
<proteinExistence type="predicted"/>
<dbReference type="InterPro" id="IPR055225">
    <property type="entry name" value="DNAJC11-like_beta-barrel"/>
</dbReference>
<comment type="caution">
    <text evidence="4">The sequence shown here is derived from an EMBL/GenBank/DDBJ whole genome shotgun (WGS) entry which is preliminary data.</text>
</comment>
<dbReference type="PRINTS" id="PR00625">
    <property type="entry name" value="JDOMAIN"/>
</dbReference>
<name>A0AAN9YZ84_9ORTH</name>
<dbReference type="CDD" id="cd06257">
    <property type="entry name" value="DnaJ"/>
    <property type="match status" value="1"/>
</dbReference>
<keyword evidence="5" id="KW-1185">Reference proteome</keyword>
<protein>
    <recommendedName>
        <fullName evidence="3">J domain-containing protein</fullName>
    </recommendedName>
</protein>
<dbReference type="PROSITE" id="PS50076">
    <property type="entry name" value="DNAJ_2"/>
    <property type="match status" value="1"/>
</dbReference>
<evidence type="ECO:0000313" key="5">
    <source>
        <dbReference type="Proteomes" id="UP001378592"/>
    </source>
</evidence>
<dbReference type="SUPFAM" id="SSF46565">
    <property type="entry name" value="Chaperone J-domain"/>
    <property type="match status" value="1"/>
</dbReference>
<evidence type="ECO:0000259" key="3">
    <source>
        <dbReference type="PROSITE" id="PS50076"/>
    </source>
</evidence>
<dbReference type="InterPro" id="IPR052243">
    <property type="entry name" value="Mito_inner_membrane_organizer"/>
</dbReference>
<dbReference type="Pfam" id="PF11875">
    <property type="entry name" value="DnaJ-like_C11_C"/>
    <property type="match status" value="1"/>
</dbReference>
<dbReference type="PANTHER" id="PTHR44157">
    <property type="entry name" value="DNAJ HOMOLOG SUBFAMILY C MEMBER 11"/>
    <property type="match status" value="1"/>
</dbReference>
<evidence type="ECO:0000256" key="1">
    <source>
        <dbReference type="ARBA" id="ARBA00023186"/>
    </source>
</evidence>
<reference evidence="4 5" key="1">
    <citation type="submission" date="2024-03" db="EMBL/GenBank/DDBJ databases">
        <title>The genome assembly and annotation of the cricket Gryllus longicercus Weissman &amp; Gray.</title>
        <authorList>
            <person name="Szrajer S."/>
            <person name="Gray D."/>
            <person name="Ylla G."/>
        </authorList>
    </citation>
    <scope>NUCLEOTIDE SEQUENCE [LARGE SCALE GENOMIC DNA]</scope>
    <source>
        <strain evidence="4">DAG 2021-001</strain>
        <tissue evidence="4">Whole body minus gut</tissue>
    </source>
</reference>
<gene>
    <name evidence="4" type="ORF">R5R35_010798</name>
</gene>
<dbReference type="GO" id="GO:0042407">
    <property type="term" value="P:cristae formation"/>
    <property type="evidence" value="ECO:0007669"/>
    <property type="project" value="TreeGrafter"/>
</dbReference>
<evidence type="ECO:0000256" key="2">
    <source>
        <dbReference type="SAM" id="MobiDB-lite"/>
    </source>
</evidence>
<feature type="domain" description="J" evidence="3">
    <location>
        <begin position="14"/>
        <end position="82"/>
    </location>
</feature>
<dbReference type="InterPro" id="IPR036869">
    <property type="entry name" value="J_dom_sf"/>
</dbReference>
<dbReference type="Proteomes" id="UP001378592">
    <property type="component" value="Unassembled WGS sequence"/>
</dbReference>
<feature type="region of interest" description="Disordered" evidence="2">
    <location>
        <begin position="415"/>
        <end position="436"/>
    </location>
</feature>
<dbReference type="AlphaFoldDB" id="A0AAN9YZ84"/>
<keyword evidence="1" id="KW-0143">Chaperone</keyword>
<dbReference type="FunFam" id="1.10.287.110:FF:000079">
    <property type="entry name" value="DnaJ subfamily C member"/>
    <property type="match status" value="1"/>
</dbReference>
<dbReference type="GO" id="GO:0005739">
    <property type="term" value="C:mitochondrion"/>
    <property type="evidence" value="ECO:0007669"/>
    <property type="project" value="GOC"/>
</dbReference>
<organism evidence="4 5">
    <name type="scientific">Gryllus longicercus</name>
    <dbReference type="NCBI Taxonomy" id="2509291"/>
    <lineage>
        <taxon>Eukaryota</taxon>
        <taxon>Metazoa</taxon>
        <taxon>Ecdysozoa</taxon>
        <taxon>Arthropoda</taxon>
        <taxon>Hexapoda</taxon>
        <taxon>Insecta</taxon>
        <taxon>Pterygota</taxon>
        <taxon>Neoptera</taxon>
        <taxon>Polyneoptera</taxon>
        <taxon>Orthoptera</taxon>
        <taxon>Ensifera</taxon>
        <taxon>Gryllidea</taxon>
        <taxon>Grylloidea</taxon>
        <taxon>Gryllidae</taxon>
        <taxon>Gryllinae</taxon>
        <taxon>Gryllus</taxon>
    </lineage>
</organism>
<sequence>MDDENESGTVIEEDYYTFLNVSKNATNDEINNAYRRLSKVYHPDKHVDPIEKKEAEHLFNKTKRAYEVLSDPHQRAIYDSLGIHGLETEGWEIVQRTKTPQEIREEYERLARERDERRLQQRTNPKGSVTVNINATDIFNRYDEEFDYDELGPRAIPFIEVSGMSFVQSIEAPLTLRDTVVMAGNLSTHNGTGSGSINVSLRRLLSEKGWVEFDLGAGNGPVFSVKGFRTLTKRMFINMSTVFQFTSHGIRPSLVTSLANQLDKNTVGYLTWKAGAQSAMSTVIVRDTPRSHTSVSLQFGIPHTYISLTYTHKLEEYELKLRGALKAGTFGTVLEYGAEKKVSQHSSVAATVAVGVPSGVTLVVKLVRSNQTYSFPIHLSEEIVPSPVFYATAVPIVVYGVVKRLVIDPILKDQKEREKEKRRESNKARMAEKKREAQASVSLMRNTFARIRSEEEVRKGLVIVKALYGRSSVVSTFGNPSSGEKDSEREQTSVDDDVIDVTIPLQCLVKDSKLSLHEASKSQLPGFYDPCVGEDKVLMVQYLYHTHLHEVTVGDTETLRIPKQTHRVNPT</sequence>
<dbReference type="Pfam" id="PF00226">
    <property type="entry name" value="DnaJ"/>
    <property type="match status" value="1"/>
</dbReference>
<dbReference type="Pfam" id="PF22774">
    <property type="entry name" value="DNAJC11_beta-barrel"/>
    <property type="match status" value="1"/>
</dbReference>
<accession>A0AAN9YZ84</accession>
<dbReference type="SMART" id="SM00271">
    <property type="entry name" value="DnaJ"/>
    <property type="match status" value="1"/>
</dbReference>